<reference evidence="1" key="1">
    <citation type="submission" date="2021-03" db="EMBL/GenBank/DDBJ databases">
        <authorList>
            <person name="Palmer J.M."/>
        </authorList>
    </citation>
    <scope>NUCLEOTIDE SEQUENCE</scope>
    <source>
        <strain evidence="1">ARV_011</strain>
    </source>
</reference>
<comment type="caution">
    <text evidence="1">The sequence shown here is derived from an EMBL/GenBank/DDBJ whole genome shotgun (WGS) entry which is preliminary data.</text>
</comment>
<dbReference type="GeneID" id="66117777"/>
<gene>
    <name evidence="1" type="ORF">KQ657_004403</name>
</gene>
<dbReference type="AlphaFoldDB" id="A0A9P7VCC3"/>
<dbReference type="RefSeq" id="XP_043050271.1">
    <property type="nucleotide sequence ID" value="XM_043195074.1"/>
</dbReference>
<accession>A0A9P7VCC3</accession>
<sequence>MSHILQSGAVYGLTSAITATTYLLDRLNATSILDLHILAANVSPMTEYPTAYYIRRDRKDKQKQIKVFASGGVQKYTIERLSALHPVWKLMTYPQRQEVATINAGFSTRSVDFHNKAGISHRDITGDMGLGGRYRSFYLNDGAKYSWTRGSKFLEKVINPYGGVEETRERVARVKLMRQFKFDFELLVDEAKLDPEIAIATGFVSMLTQWGVGESTDTVGPTFIAEKPIQEEQQVVVVVEESDEED</sequence>
<dbReference type="OrthoDB" id="4009808at2759"/>
<protein>
    <submittedName>
        <fullName evidence="1">Uncharacterized protein</fullName>
    </submittedName>
</protein>
<keyword evidence="2" id="KW-1185">Reference proteome</keyword>
<dbReference type="EMBL" id="JAHMUF010000006">
    <property type="protein sequence ID" value="KAG7194724.1"/>
    <property type="molecule type" value="Genomic_DNA"/>
</dbReference>
<proteinExistence type="predicted"/>
<evidence type="ECO:0000313" key="2">
    <source>
        <dbReference type="Proteomes" id="UP000790833"/>
    </source>
</evidence>
<evidence type="ECO:0000313" key="1">
    <source>
        <dbReference type="EMBL" id="KAG7194724.1"/>
    </source>
</evidence>
<dbReference type="Proteomes" id="UP000790833">
    <property type="component" value="Unassembled WGS sequence"/>
</dbReference>
<organism evidence="1 2">
    <name type="scientific">Scheffersomyces spartinae</name>
    <dbReference type="NCBI Taxonomy" id="45513"/>
    <lineage>
        <taxon>Eukaryota</taxon>
        <taxon>Fungi</taxon>
        <taxon>Dikarya</taxon>
        <taxon>Ascomycota</taxon>
        <taxon>Saccharomycotina</taxon>
        <taxon>Pichiomycetes</taxon>
        <taxon>Debaryomycetaceae</taxon>
        <taxon>Scheffersomyces</taxon>
    </lineage>
</organism>
<name>A0A9P7VCC3_9ASCO</name>